<dbReference type="Gene3D" id="1.20.1260.100">
    <property type="entry name" value="TspO/MBR protein"/>
    <property type="match status" value="1"/>
</dbReference>
<feature type="transmembrane region" description="Helical" evidence="1">
    <location>
        <begin position="60"/>
        <end position="86"/>
    </location>
</feature>
<gene>
    <name evidence="2" type="ORF">EV187_2989</name>
</gene>
<keyword evidence="3" id="KW-1185">Reference proteome</keyword>
<feature type="transmembrane region" description="Helical" evidence="1">
    <location>
        <begin position="194"/>
        <end position="212"/>
    </location>
</feature>
<feature type="transmembrane region" description="Helical" evidence="1">
    <location>
        <begin position="242"/>
        <end position="266"/>
    </location>
</feature>
<feature type="transmembrane region" description="Helical" evidence="1">
    <location>
        <begin position="120"/>
        <end position="139"/>
    </location>
</feature>
<sequence length="280" mass="28828">MTTTAAATGPTTRNDLARQLTVAVSAVLAVIGSFIGSGAAGGQPVQDAAGGALAADATLIAPGSGAFGIWSVIYFGLLAYAVWQFLPAQRAAARHRRLGYPIAASLLLNAAWILSVQFDLLWLSVPVIVALLVVLVVAFRICLAMPPRNVLDTIVTDGTVGLYLGWVVVATAANITAALVAAGWDGWGIPPETWAVVVVALAGLVGIALAVWDRGRIAPTLSLAWGLAWIAVARLTDAPESAVVGITAIVAAVAVVLVTVAVRVAVELRRRRRAMETASA</sequence>
<dbReference type="InterPro" id="IPR038330">
    <property type="entry name" value="TspO/MBR-related_sf"/>
</dbReference>
<comment type="caution">
    <text evidence="2">The sequence shown here is derived from an EMBL/GenBank/DDBJ whole genome shotgun (WGS) entry which is preliminary data.</text>
</comment>
<reference evidence="2 3" key="1">
    <citation type="submission" date="2019-02" db="EMBL/GenBank/DDBJ databases">
        <title>Genomic Encyclopedia of Type Strains, Phase IV (KMG-IV): sequencing the most valuable type-strain genomes for metagenomic binning, comparative biology and taxonomic classification.</title>
        <authorList>
            <person name="Goeker M."/>
        </authorList>
    </citation>
    <scope>NUCLEOTIDE SEQUENCE [LARGE SCALE GENOMIC DNA]</scope>
    <source>
        <strain evidence="2 3">DSM 43045</strain>
    </source>
</reference>
<dbReference type="OrthoDB" id="5189031at2"/>
<keyword evidence="1" id="KW-0812">Transmembrane</keyword>
<feature type="transmembrane region" description="Helical" evidence="1">
    <location>
        <begin position="98"/>
        <end position="114"/>
    </location>
</feature>
<name>A0A4Q7MD08_9MICO</name>
<feature type="transmembrane region" description="Helical" evidence="1">
    <location>
        <begin position="160"/>
        <end position="182"/>
    </location>
</feature>
<keyword evidence="1" id="KW-1133">Transmembrane helix</keyword>
<dbReference type="PANTHER" id="PTHR33802">
    <property type="entry name" value="SI:CH211-161H7.5-RELATED"/>
    <property type="match status" value="1"/>
</dbReference>
<dbReference type="Proteomes" id="UP000293289">
    <property type="component" value="Unassembled WGS sequence"/>
</dbReference>
<evidence type="ECO:0000313" key="3">
    <source>
        <dbReference type="Proteomes" id="UP000293289"/>
    </source>
</evidence>
<proteinExistence type="predicted"/>
<keyword evidence="1" id="KW-0472">Membrane</keyword>
<evidence type="ECO:0000313" key="2">
    <source>
        <dbReference type="EMBL" id="RZS64602.1"/>
    </source>
</evidence>
<feature type="transmembrane region" description="Helical" evidence="1">
    <location>
        <begin position="20"/>
        <end position="40"/>
    </location>
</feature>
<feature type="transmembrane region" description="Helical" evidence="1">
    <location>
        <begin position="217"/>
        <end position="236"/>
    </location>
</feature>
<evidence type="ECO:0000256" key="1">
    <source>
        <dbReference type="SAM" id="Phobius"/>
    </source>
</evidence>
<dbReference type="RefSeq" id="WP_130353815.1">
    <property type="nucleotide sequence ID" value="NZ_SGWY01000003.1"/>
</dbReference>
<protein>
    <submittedName>
        <fullName evidence="2">TspO/MBR related protein</fullName>
    </submittedName>
</protein>
<organism evidence="2 3">
    <name type="scientific">Agromyces ramosus</name>
    <dbReference type="NCBI Taxonomy" id="33879"/>
    <lineage>
        <taxon>Bacteria</taxon>
        <taxon>Bacillati</taxon>
        <taxon>Actinomycetota</taxon>
        <taxon>Actinomycetes</taxon>
        <taxon>Micrococcales</taxon>
        <taxon>Microbacteriaceae</taxon>
        <taxon>Agromyces</taxon>
    </lineage>
</organism>
<dbReference type="EMBL" id="SGWY01000003">
    <property type="protein sequence ID" value="RZS64602.1"/>
    <property type="molecule type" value="Genomic_DNA"/>
</dbReference>
<accession>A0A4Q7MD08</accession>
<dbReference type="AlphaFoldDB" id="A0A4Q7MD08"/>
<dbReference type="PANTHER" id="PTHR33802:SF1">
    <property type="entry name" value="XK-RELATED PROTEIN"/>
    <property type="match status" value="1"/>
</dbReference>